<reference evidence="9" key="1">
    <citation type="journal article" date="2023" name="Commun. Biol.">
        <title>Genome analysis of Parmales, the sister group of diatoms, reveals the evolutionary specialization of diatoms from phago-mixotrophs to photoautotrophs.</title>
        <authorList>
            <person name="Ban H."/>
            <person name="Sato S."/>
            <person name="Yoshikawa S."/>
            <person name="Yamada K."/>
            <person name="Nakamura Y."/>
            <person name="Ichinomiya M."/>
            <person name="Sato N."/>
            <person name="Blanc-Mathieu R."/>
            <person name="Endo H."/>
            <person name="Kuwata A."/>
            <person name="Ogata H."/>
        </authorList>
    </citation>
    <scope>NUCLEOTIDE SEQUENCE [LARGE SCALE GENOMIC DNA]</scope>
</reference>
<keyword evidence="5 7" id="KW-1133">Transmembrane helix</keyword>
<comment type="subcellular location">
    <subcellularLocation>
        <location evidence="1">Cell membrane</location>
        <topology evidence="1">Multi-pass membrane protein</topology>
    </subcellularLocation>
</comment>
<dbReference type="NCBIfam" id="TIGR00937">
    <property type="entry name" value="2A51"/>
    <property type="match status" value="1"/>
</dbReference>
<dbReference type="InterPro" id="IPR003370">
    <property type="entry name" value="Chromate_transpt"/>
</dbReference>
<feature type="transmembrane region" description="Helical" evidence="7">
    <location>
        <begin position="382"/>
        <end position="406"/>
    </location>
</feature>
<comment type="caution">
    <text evidence="8">The sequence shown here is derived from an EMBL/GenBank/DDBJ whole genome shotgun (WGS) entry which is preliminary data.</text>
</comment>
<feature type="transmembrane region" description="Helical" evidence="7">
    <location>
        <begin position="173"/>
        <end position="189"/>
    </location>
</feature>
<evidence type="ECO:0000313" key="8">
    <source>
        <dbReference type="EMBL" id="GMH77877.1"/>
    </source>
</evidence>
<keyword evidence="6 7" id="KW-0472">Membrane</keyword>
<keyword evidence="3" id="KW-1003">Cell membrane</keyword>
<evidence type="ECO:0000256" key="7">
    <source>
        <dbReference type="SAM" id="Phobius"/>
    </source>
</evidence>
<keyword evidence="4 7" id="KW-0812">Transmembrane</keyword>
<sequence length="457" mass="48622">MSLLPTHTLLPQKNLDGSYDKFGVSSPGDLQVDEPWISRFKDVLSKFWSLGFIAFGGPQAHIAILRDELVIKANWIGEEEFTELFAIGQGLPGPTSTQLVVSCATSRAGPIGGVVALLMWNMPGLIVQTTCGVLVTSFIDPDSPPFYLAGLAPAAIALLFKAAYGFSGQLDRCGAMMALCSCVVSVIIAGDEVIDKGVCQWVYPLLLVLGSLFCLVDSKRENPFGTTYTKAKPGWDSDSDLTFKRIGIPLWVGALIFLLWACVLAGCLIIRASEEGEKGGFLALFETMFRVGSIIFGGGQVVLPMLYGEVVDTGWISSSTFYQGFALAQSLPGPLFNFSSFVGGAYLGVGGALIAYLGLFGPGVILIFAMMPFWSKMRHVNWFKAVLVGLANTAIGFVFAACFLMYQNAVTSAASSTAFAVAGVMAMVYKFPAPACIFGGGVVGALLNLAELGQKPY</sequence>
<name>A0A9W7AT63_9STRA</name>
<dbReference type="EMBL" id="BLQM01000240">
    <property type="protein sequence ID" value="GMH77877.1"/>
    <property type="molecule type" value="Genomic_DNA"/>
</dbReference>
<dbReference type="GO" id="GO:0005886">
    <property type="term" value="C:plasma membrane"/>
    <property type="evidence" value="ECO:0007669"/>
    <property type="project" value="UniProtKB-SubCell"/>
</dbReference>
<dbReference type="GO" id="GO:0015109">
    <property type="term" value="F:chromate transmembrane transporter activity"/>
    <property type="evidence" value="ECO:0007669"/>
    <property type="project" value="InterPro"/>
</dbReference>
<evidence type="ECO:0000256" key="4">
    <source>
        <dbReference type="ARBA" id="ARBA00022692"/>
    </source>
</evidence>
<comment type="similarity">
    <text evidence="2">Belongs to the chromate ion transporter (CHR) (TC 2.A.51) family.</text>
</comment>
<evidence type="ECO:0008006" key="10">
    <source>
        <dbReference type="Google" id="ProtNLM"/>
    </source>
</evidence>
<evidence type="ECO:0000256" key="2">
    <source>
        <dbReference type="ARBA" id="ARBA00005262"/>
    </source>
</evidence>
<accession>A0A9W7AT63</accession>
<evidence type="ECO:0000256" key="5">
    <source>
        <dbReference type="ARBA" id="ARBA00022989"/>
    </source>
</evidence>
<evidence type="ECO:0000256" key="3">
    <source>
        <dbReference type="ARBA" id="ARBA00022475"/>
    </source>
</evidence>
<feature type="transmembrane region" description="Helical" evidence="7">
    <location>
        <begin position="114"/>
        <end position="139"/>
    </location>
</feature>
<dbReference type="AlphaFoldDB" id="A0A9W7AT63"/>
<feature type="transmembrane region" description="Helical" evidence="7">
    <location>
        <begin position="145"/>
        <end position="166"/>
    </location>
</feature>
<dbReference type="PIRSF" id="PIRSF004810">
    <property type="entry name" value="ChrA"/>
    <property type="match status" value="1"/>
</dbReference>
<feature type="transmembrane region" description="Helical" evidence="7">
    <location>
        <begin position="201"/>
        <end position="218"/>
    </location>
</feature>
<evidence type="ECO:0000256" key="1">
    <source>
        <dbReference type="ARBA" id="ARBA00004651"/>
    </source>
</evidence>
<protein>
    <recommendedName>
        <fullName evidence="10">Chromate transporter</fullName>
    </recommendedName>
</protein>
<dbReference type="InterPro" id="IPR014047">
    <property type="entry name" value="Chr_Tranpt_l_chain"/>
</dbReference>
<dbReference type="PANTHER" id="PTHR33567">
    <property type="entry name" value="CHROMATE ION TRANSPORTER (EUROFUNG)"/>
    <property type="match status" value="1"/>
</dbReference>
<evidence type="ECO:0000313" key="9">
    <source>
        <dbReference type="Proteomes" id="UP001162640"/>
    </source>
</evidence>
<organism evidence="8 9">
    <name type="scientific">Triparma laevis f. inornata</name>
    <dbReference type="NCBI Taxonomy" id="1714386"/>
    <lineage>
        <taxon>Eukaryota</taxon>
        <taxon>Sar</taxon>
        <taxon>Stramenopiles</taxon>
        <taxon>Ochrophyta</taxon>
        <taxon>Bolidophyceae</taxon>
        <taxon>Parmales</taxon>
        <taxon>Triparmaceae</taxon>
        <taxon>Triparma</taxon>
    </lineage>
</organism>
<evidence type="ECO:0000256" key="6">
    <source>
        <dbReference type="ARBA" id="ARBA00023136"/>
    </source>
</evidence>
<feature type="transmembrane region" description="Helical" evidence="7">
    <location>
        <begin position="250"/>
        <end position="272"/>
    </location>
</feature>
<dbReference type="Pfam" id="PF02417">
    <property type="entry name" value="Chromate_transp"/>
    <property type="match status" value="2"/>
</dbReference>
<feature type="transmembrane region" description="Helical" evidence="7">
    <location>
        <begin position="345"/>
        <end position="370"/>
    </location>
</feature>
<feature type="transmembrane region" description="Helical" evidence="7">
    <location>
        <begin position="418"/>
        <end position="447"/>
    </location>
</feature>
<gene>
    <name evidence="8" type="ORF">TL16_g07567</name>
</gene>
<dbReference type="Proteomes" id="UP001162640">
    <property type="component" value="Unassembled WGS sequence"/>
</dbReference>
<proteinExistence type="inferred from homology"/>
<dbReference type="PANTHER" id="PTHR33567:SF3">
    <property type="entry name" value="CHROMATE ION TRANSPORTER (EUROFUNG)"/>
    <property type="match status" value="1"/>
</dbReference>